<keyword evidence="12" id="KW-1185">Reference proteome</keyword>
<dbReference type="Gene3D" id="3.30.2460.20">
    <property type="match status" value="1"/>
</dbReference>
<accession>A0A1W0WRG7</accession>
<dbReference type="Proteomes" id="UP000192578">
    <property type="component" value="Unassembled WGS sequence"/>
</dbReference>
<dbReference type="EMBL" id="MTYJ01000056">
    <property type="protein sequence ID" value="OQV17790.1"/>
    <property type="molecule type" value="Genomic_DNA"/>
</dbReference>
<evidence type="ECO:0000256" key="10">
    <source>
        <dbReference type="SAM" id="SignalP"/>
    </source>
</evidence>
<keyword evidence="10" id="KW-0732">Signal</keyword>
<evidence type="ECO:0000256" key="7">
    <source>
        <dbReference type="ARBA" id="ARBA00023157"/>
    </source>
</evidence>
<comment type="similarity">
    <text evidence="2 9">Belongs to the Wnt family.</text>
</comment>
<keyword evidence="7" id="KW-1015">Disulfide bond</keyword>
<gene>
    <name evidence="11" type="ORF">BV898_08088</name>
</gene>
<comment type="function">
    <text evidence="9">Ligand for members of the frizzled family of seven transmembrane receptors.</text>
</comment>
<evidence type="ECO:0000256" key="5">
    <source>
        <dbReference type="ARBA" id="ARBA00022530"/>
    </source>
</evidence>
<dbReference type="PRINTS" id="PR01349">
    <property type="entry name" value="WNTPROTEIN"/>
</dbReference>
<evidence type="ECO:0000256" key="6">
    <source>
        <dbReference type="ARBA" id="ARBA00022687"/>
    </source>
</evidence>
<dbReference type="InterPro" id="IPR005817">
    <property type="entry name" value="Wnt"/>
</dbReference>
<evidence type="ECO:0000256" key="3">
    <source>
        <dbReference type="ARBA" id="ARBA00022473"/>
    </source>
</evidence>
<dbReference type="GO" id="GO:0030182">
    <property type="term" value="P:neuron differentiation"/>
    <property type="evidence" value="ECO:0007669"/>
    <property type="project" value="TreeGrafter"/>
</dbReference>
<proteinExistence type="inferred from homology"/>
<feature type="signal peptide" evidence="10">
    <location>
        <begin position="1"/>
        <end position="18"/>
    </location>
</feature>
<comment type="caution">
    <text evidence="11">The sequence shown here is derived from an EMBL/GenBank/DDBJ whole genome shotgun (WGS) entry which is preliminary data.</text>
</comment>
<dbReference type="GO" id="GO:0005125">
    <property type="term" value="F:cytokine activity"/>
    <property type="evidence" value="ECO:0007669"/>
    <property type="project" value="TreeGrafter"/>
</dbReference>
<sequence>MNLLIWLTILALVRHTLSTPGTSWWLLGASSTVEQLMRDDVTTISYKAICQNQMYLVDKQKDLCSTDRNILKTVAEGAALGISECQHQFAGSRWNCPIATNSTSLFGPVLTVNSREKAYVHAISAAGVAYSVTRGCSQGDISDCGCDKRIKYGPTDGTFEWGGCSDDINFGEKFSREFVDAKETKRTAESLMNIHNNEAGRKHLRDNLQRMCKCHGVSGSCSIRICWRKLPDFRKVGDSLSRKFEGAHMVRMNVRKGRLRPRHRGQKYPTKNDLVYIDQSPNYCDQNSKYGIAGTRGRSCNETSNGIDGCSLLCCGRGYRTMVKEEEKDCRCKFVWCCNVKCERCIEHTEEHICN</sequence>
<dbReference type="GO" id="GO:0000902">
    <property type="term" value="P:cell morphogenesis"/>
    <property type="evidence" value="ECO:0007669"/>
    <property type="project" value="UniProtKB-ARBA"/>
</dbReference>
<dbReference type="SMART" id="SM00097">
    <property type="entry name" value="WNT1"/>
    <property type="match status" value="1"/>
</dbReference>
<dbReference type="GO" id="GO:0060070">
    <property type="term" value="P:canonical Wnt signaling pathway"/>
    <property type="evidence" value="ECO:0007669"/>
    <property type="project" value="TreeGrafter"/>
</dbReference>
<organism evidence="11 12">
    <name type="scientific">Hypsibius exemplaris</name>
    <name type="common">Freshwater tardigrade</name>
    <dbReference type="NCBI Taxonomy" id="2072580"/>
    <lineage>
        <taxon>Eukaryota</taxon>
        <taxon>Metazoa</taxon>
        <taxon>Ecdysozoa</taxon>
        <taxon>Tardigrada</taxon>
        <taxon>Eutardigrada</taxon>
        <taxon>Parachela</taxon>
        <taxon>Hypsibioidea</taxon>
        <taxon>Hypsibiidae</taxon>
        <taxon>Hypsibius</taxon>
    </lineage>
</organism>
<dbReference type="AlphaFoldDB" id="A0A1W0WRG7"/>
<dbReference type="OrthoDB" id="5945655at2759"/>
<keyword evidence="6 9" id="KW-0879">Wnt signaling pathway</keyword>
<keyword evidence="4" id="KW-0964">Secreted</keyword>
<dbReference type="PANTHER" id="PTHR12027:SF99">
    <property type="entry name" value="PROTEIN WNT"/>
    <property type="match status" value="1"/>
</dbReference>
<evidence type="ECO:0000256" key="1">
    <source>
        <dbReference type="ARBA" id="ARBA00004498"/>
    </source>
</evidence>
<dbReference type="GO" id="GO:0005615">
    <property type="term" value="C:extracellular space"/>
    <property type="evidence" value="ECO:0007669"/>
    <property type="project" value="TreeGrafter"/>
</dbReference>
<dbReference type="Pfam" id="PF00110">
    <property type="entry name" value="wnt"/>
    <property type="match status" value="1"/>
</dbReference>
<evidence type="ECO:0000256" key="8">
    <source>
        <dbReference type="ARBA" id="ARBA00023288"/>
    </source>
</evidence>
<dbReference type="InterPro" id="IPR009143">
    <property type="entry name" value="Wnt6"/>
</dbReference>
<evidence type="ECO:0000256" key="2">
    <source>
        <dbReference type="ARBA" id="ARBA00005683"/>
    </source>
</evidence>
<reference evidence="12" key="1">
    <citation type="submission" date="2017-01" db="EMBL/GenBank/DDBJ databases">
        <title>Comparative genomics of anhydrobiosis in the tardigrade Hypsibius dujardini.</title>
        <authorList>
            <person name="Yoshida Y."/>
            <person name="Koutsovoulos G."/>
            <person name="Laetsch D."/>
            <person name="Stevens L."/>
            <person name="Kumar S."/>
            <person name="Horikawa D."/>
            <person name="Ishino K."/>
            <person name="Komine S."/>
            <person name="Tomita M."/>
            <person name="Blaxter M."/>
            <person name="Arakawa K."/>
        </authorList>
    </citation>
    <scope>NUCLEOTIDE SEQUENCE [LARGE SCALE GENOMIC DNA]</scope>
    <source>
        <strain evidence="12">Z151</strain>
    </source>
</reference>
<dbReference type="PANTHER" id="PTHR12027">
    <property type="entry name" value="WNT RELATED"/>
    <property type="match status" value="1"/>
</dbReference>
<comment type="subcellular location">
    <subcellularLocation>
        <location evidence="1 9">Secreted</location>
        <location evidence="1 9">Extracellular space</location>
        <location evidence="1 9">Extracellular matrix</location>
    </subcellularLocation>
</comment>
<evidence type="ECO:0000313" key="12">
    <source>
        <dbReference type="Proteomes" id="UP000192578"/>
    </source>
</evidence>
<feature type="chain" id="PRO_5013003638" description="Protein Wnt" evidence="10">
    <location>
        <begin position="19"/>
        <end position="355"/>
    </location>
</feature>
<dbReference type="PROSITE" id="PS00246">
    <property type="entry name" value="WNT1"/>
    <property type="match status" value="1"/>
</dbReference>
<keyword evidence="5" id="KW-0272">Extracellular matrix</keyword>
<evidence type="ECO:0000256" key="9">
    <source>
        <dbReference type="RuleBase" id="RU003500"/>
    </source>
</evidence>
<dbReference type="FunFam" id="3.30.2460.20:FF:000001">
    <property type="entry name" value="Wnt homolog"/>
    <property type="match status" value="1"/>
</dbReference>
<keyword evidence="8" id="KW-0449">Lipoprotein</keyword>
<keyword evidence="3 9" id="KW-0217">Developmental protein</keyword>
<name>A0A1W0WRG7_HYPEX</name>
<dbReference type="CDD" id="cd19338">
    <property type="entry name" value="Wnt_Wnt6"/>
    <property type="match status" value="1"/>
</dbReference>
<dbReference type="GO" id="GO:0005109">
    <property type="term" value="F:frizzled binding"/>
    <property type="evidence" value="ECO:0007669"/>
    <property type="project" value="TreeGrafter"/>
</dbReference>
<protein>
    <recommendedName>
        <fullName evidence="9">Protein Wnt</fullName>
    </recommendedName>
</protein>
<dbReference type="InterPro" id="IPR018161">
    <property type="entry name" value="Wnt_CS"/>
</dbReference>
<evidence type="ECO:0000313" key="11">
    <source>
        <dbReference type="EMBL" id="OQV17790.1"/>
    </source>
</evidence>
<dbReference type="InterPro" id="IPR043158">
    <property type="entry name" value="Wnt_C"/>
</dbReference>
<evidence type="ECO:0000256" key="4">
    <source>
        <dbReference type="ARBA" id="ARBA00022525"/>
    </source>
</evidence>
<dbReference type="GO" id="GO:0045165">
    <property type="term" value="P:cell fate commitment"/>
    <property type="evidence" value="ECO:0007669"/>
    <property type="project" value="TreeGrafter"/>
</dbReference>